<feature type="compositionally biased region" description="Basic and acidic residues" evidence="1">
    <location>
        <begin position="1"/>
        <end position="15"/>
    </location>
</feature>
<organism evidence="2 3">
    <name type="scientific">Micractinium conductrix</name>
    <dbReference type="NCBI Taxonomy" id="554055"/>
    <lineage>
        <taxon>Eukaryota</taxon>
        <taxon>Viridiplantae</taxon>
        <taxon>Chlorophyta</taxon>
        <taxon>core chlorophytes</taxon>
        <taxon>Trebouxiophyceae</taxon>
        <taxon>Chlorellales</taxon>
        <taxon>Chlorellaceae</taxon>
        <taxon>Chlorella clade</taxon>
        <taxon>Micractinium</taxon>
    </lineage>
</organism>
<dbReference type="OrthoDB" id="10505698at2759"/>
<accession>A0A2P6VNA6</accession>
<reference evidence="2 3" key="1">
    <citation type="journal article" date="2018" name="Plant J.">
        <title>Genome sequences of Chlorella sorokiniana UTEX 1602 and Micractinium conductrix SAG 241.80: implications to maltose excretion by a green alga.</title>
        <authorList>
            <person name="Arriola M.B."/>
            <person name="Velmurugan N."/>
            <person name="Zhang Y."/>
            <person name="Plunkett M.H."/>
            <person name="Hondzo H."/>
            <person name="Barney B.M."/>
        </authorList>
    </citation>
    <scope>NUCLEOTIDE SEQUENCE [LARGE SCALE GENOMIC DNA]</scope>
    <source>
        <strain evidence="2 3">SAG 241.80</strain>
    </source>
</reference>
<keyword evidence="3" id="KW-1185">Reference proteome</keyword>
<feature type="compositionally biased region" description="Low complexity" evidence="1">
    <location>
        <begin position="232"/>
        <end position="279"/>
    </location>
</feature>
<dbReference type="AlphaFoldDB" id="A0A2P6VNA6"/>
<feature type="region of interest" description="Disordered" evidence="1">
    <location>
        <begin position="413"/>
        <end position="435"/>
    </location>
</feature>
<feature type="compositionally biased region" description="Basic and acidic residues" evidence="1">
    <location>
        <begin position="494"/>
        <end position="517"/>
    </location>
</feature>
<feature type="compositionally biased region" description="Basic and acidic residues" evidence="1">
    <location>
        <begin position="73"/>
        <end position="83"/>
    </location>
</feature>
<feature type="compositionally biased region" description="Low complexity" evidence="1">
    <location>
        <begin position="95"/>
        <end position="110"/>
    </location>
</feature>
<proteinExistence type="predicted"/>
<dbReference type="EMBL" id="LHPF02000002">
    <property type="protein sequence ID" value="PSC75578.1"/>
    <property type="molecule type" value="Genomic_DNA"/>
</dbReference>
<comment type="caution">
    <text evidence="2">The sequence shown here is derived from an EMBL/GenBank/DDBJ whole genome shotgun (WGS) entry which is preliminary data.</text>
</comment>
<feature type="region of interest" description="Disordered" evidence="1">
    <location>
        <begin position="447"/>
        <end position="586"/>
    </location>
</feature>
<protein>
    <submittedName>
        <fullName evidence="2">Uncharacterized protein</fullName>
    </submittedName>
</protein>
<feature type="region of interest" description="Disordered" evidence="1">
    <location>
        <begin position="1"/>
        <end position="321"/>
    </location>
</feature>
<gene>
    <name evidence="2" type="ORF">C2E20_1420</name>
</gene>
<feature type="region of interest" description="Disordered" evidence="1">
    <location>
        <begin position="335"/>
        <end position="359"/>
    </location>
</feature>
<evidence type="ECO:0000313" key="3">
    <source>
        <dbReference type="Proteomes" id="UP000239649"/>
    </source>
</evidence>
<evidence type="ECO:0000313" key="2">
    <source>
        <dbReference type="EMBL" id="PSC75578.1"/>
    </source>
</evidence>
<dbReference type="Proteomes" id="UP000239649">
    <property type="component" value="Unassembled WGS sequence"/>
</dbReference>
<sequence>METHEQAQRSLREEVSPAAALSPPPPAPADSNPGLAGADESSGPGGLSAASGALSGAEGLLGGLSSSQHQSARRSDPGADFERSPSMQPPRSPRSPRCPGIGSAVPAAAAGPPPPAALAPAAQPRAQSEAAPEEESEGEAAAAAAAPPSQVHPEQEAISEDEAEEAAPTVAAEEAGEHEAAQGETVSAPPPAPAASGSPRLSVRQMMELREHERVAAAELGQQQAEHSPPVSSRGSSCAGGSRASPAAPPSAALPASRSHSRLASGRSLPAPSSASPARNTRRRAPPGASPPLAHAGSSAASSAVGSSSPLSLGGEESTLLRPTASFVAAVEATESRRQLRAQQSLPCHYQPKPTDQRPFRLACDERAKGDFARVGGDGVLTSEEKKAKEAAAGRVQLANELKTARERCRRTLSAAPARHTPPREVSPPQFKPFKLRSLERHEAYASAFHQKLEAQQRQEEVGARRSPSRIGAVHASSGGATPPTLSTGQRATHYQERSAEKQQREAAEAEQREAKRLAQLTAAERAEEEERRAHRFRARAMPDHTRQPFVPDKSKVPPPTKPHEFRFNARFGSSPPAIPEGEETR</sequence>
<feature type="compositionally biased region" description="Low complexity" evidence="1">
    <location>
        <begin position="139"/>
        <end position="149"/>
    </location>
</feature>
<feature type="compositionally biased region" description="Basic and acidic residues" evidence="1">
    <location>
        <begin position="207"/>
        <end position="216"/>
    </location>
</feature>
<feature type="compositionally biased region" description="Low complexity" evidence="1">
    <location>
        <begin position="291"/>
        <end position="315"/>
    </location>
</feature>
<feature type="compositionally biased region" description="Low complexity" evidence="1">
    <location>
        <begin position="118"/>
        <end position="130"/>
    </location>
</feature>
<feature type="compositionally biased region" description="Basic and acidic residues" evidence="1">
    <location>
        <begin position="451"/>
        <end position="464"/>
    </location>
</feature>
<name>A0A2P6VNA6_9CHLO</name>
<evidence type="ECO:0000256" key="1">
    <source>
        <dbReference type="SAM" id="MobiDB-lite"/>
    </source>
</evidence>
<feature type="compositionally biased region" description="Low complexity" evidence="1">
    <location>
        <begin position="47"/>
        <end position="67"/>
    </location>
</feature>
<feature type="compositionally biased region" description="Polar residues" evidence="1">
    <location>
        <begin position="484"/>
        <end position="493"/>
    </location>
</feature>